<organism evidence="2 3">
    <name type="scientific">Lusitaniella coriacea LEGE 07157</name>
    <dbReference type="NCBI Taxonomy" id="945747"/>
    <lineage>
        <taxon>Bacteria</taxon>
        <taxon>Bacillati</taxon>
        <taxon>Cyanobacteriota</taxon>
        <taxon>Cyanophyceae</taxon>
        <taxon>Spirulinales</taxon>
        <taxon>Lusitaniellaceae</taxon>
        <taxon>Lusitaniella</taxon>
    </lineage>
</organism>
<protein>
    <submittedName>
        <fullName evidence="2">Peptidoglycan-binding protein</fullName>
    </submittedName>
</protein>
<keyword evidence="3" id="KW-1185">Reference proteome</keyword>
<evidence type="ECO:0000313" key="3">
    <source>
        <dbReference type="Proteomes" id="UP000654482"/>
    </source>
</evidence>
<name>A0A8J7E3W3_9CYAN</name>
<proteinExistence type="predicted"/>
<dbReference type="InterPro" id="IPR002477">
    <property type="entry name" value="Peptidoglycan-bd-like"/>
</dbReference>
<accession>A0A8J7E3W3</accession>
<dbReference type="EMBL" id="JADEWZ010000039">
    <property type="protein sequence ID" value="MBE9118169.1"/>
    <property type="molecule type" value="Genomic_DNA"/>
</dbReference>
<dbReference type="InterPro" id="IPR036366">
    <property type="entry name" value="PGBDSf"/>
</dbReference>
<dbReference type="RefSeq" id="WP_194031258.1">
    <property type="nucleotide sequence ID" value="NZ_JADEWZ010000039.1"/>
</dbReference>
<dbReference type="Gene3D" id="1.10.101.10">
    <property type="entry name" value="PGBD-like superfamily/PGBD"/>
    <property type="match status" value="1"/>
</dbReference>
<dbReference type="SUPFAM" id="SSF47090">
    <property type="entry name" value="PGBD-like"/>
    <property type="match status" value="1"/>
</dbReference>
<gene>
    <name evidence="2" type="ORF">IQ249_19945</name>
</gene>
<evidence type="ECO:0000313" key="2">
    <source>
        <dbReference type="EMBL" id="MBE9118169.1"/>
    </source>
</evidence>
<feature type="domain" description="Peptidoglycan binding-like" evidence="1">
    <location>
        <begin position="30"/>
        <end position="90"/>
    </location>
</feature>
<dbReference type="Proteomes" id="UP000654482">
    <property type="component" value="Unassembled WGS sequence"/>
</dbReference>
<evidence type="ECO:0000259" key="1">
    <source>
        <dbReference type="Pfam" id="PF01471"/>
    </source>
</evidence>
<dbReference type="AlphaFoldDB" id="A0A8J7E3W3"/>
<reference evidence="2" key="1">
    <citation type="submission" date="2020-10" db="EMBL/GenBank/DDBJ databases">
        <authorList>
            <person name="Castelo-Branco R."/>
            <person name="Eusebio N."/>
            <person name="Adriana R."/>
            <person name="Vieira A."/>
            <person name="Brugerolle De Fraissinette N."/>
            <person name="Rezende De Castro R."/>
            <person name="Schneider M.P."/>
            <person name="Vasconcelos V."/>
            <person name="Leao P.N."/>
        </authorList>
    </citation>
    <scope>NUCLEOTIDE SEQUENCE</scope>
    <source>
        <strain evidence="2">LEGE 07157</strain>
    </source>
</reference>
<dbReference type="InterPro" id="IPR036365">
    <property type="entry name" value="PGBD-like_sf"/>
</dbReference>
<dbReference type="Pfam" id="PF01471">
    <property type="entry name" value="PG_binding_1"/>
    <property type="match status" value="1"/>
</dbReference>
<sequence length="97" mass="10636">MDSTVVAGSTNTIFTQPAPALPLLEKGQAGDAIRVLQWILNSKKFLFQPEEYLDIDGVFGTRTENVIRYFQSVTNLPIDGIVGPDTWALLSLPEGLD</sequence>
<comment type="caution">
    <text evidence="2">The sequence shown here is derived from an EMBL/GenBank/DDBJ whole genome shotgun (WGS) entry which is preliminary data.</text>
</comment>